<organism evidence="2 3">
    <name type="scientific">Butyricimonas hominis</name>
    <dbReference type="NCBI Taxonomy" id="2763032"/>
    <lineage>
        <taxon>Bacteria</taxon>
        <taxon>Pseudomonadati</taxon>
        <taxon>Bacteroidota</taxon>
        <taxon>Bacteroidia</taxon>
        <taxon>Bacteroidales</taxon>
        <taxon>Odoribacteraceae</taxon>
        <taxon>Butyricimonas</taxon>
    </lineage>
</organism>
<reference evidence="2 3" key="1">
    <citation type="submission" date="2020-08" db="EMBL/GenBank/DDBJ databases">
        <title>Genome public.</title>
        <authorList>
            <person name="Liu C."/>
            <person name="Sun Q."/>
        </authorList>
    </citation>
    <scope>NUCLEOTIDE SEQUENCE [LARGE SCALE GENOMIC DNA]</scope>
    <source>
        <strain evidence="2 3">NSJ-56</strain>
    </source>
</reference>
<keyword evidence="1" id="KW-0812">Transmembrane</keyword>
<evidence type="ECO:0000313" key="2">
    <source>
        <dbReference type="EMBL" id="MBC5623368.1"/>
    </source>
</evidence>
<keyword evidence="3" id="KW-1185">Reference proteome</keyword>
<evidence type="ECO:0000313" key="3">
    <source>
        <dbReference type="Proteomes" id="UP000646484"/>
    </source>
</evidence>
<comment type="caution">
    <text evidence="2">The sequence shown here is derived from an EMBL/GenBank/DDBJ whole genome shotgun (WGS) entry which is preliminary data.</text>
</comment>
<dbReference type="Proteomes" id="UP000646484">
    <property type="component" value="Unassembled WGS sequence"/>
</dbReference>
<accession>A0ABR7D604</accession>
<dbReference type="RefSeq" id="WP_176555142.1">
    <property type="nucleotide sequence ID" value="NZ_JACOOH010000010.1"/>
</dbReference>
<keyword evidence="1" id="KW-0472">Membrane</keyword>
<evidence type="ECO:0000256" key="1">
    <source>
        <dbReference type="SAM" id="Phobius"/>
    </source>
</evidence>
<name>A0ABR7D604_9BACT</name>
<proteinExistence type="predicted"/>
<gene>
    <name evidence="2" type="ORF">H8S64_19920</name>
</gene>
<protein>
    <submittedName>
        <fullName evidence="2">Uncharacterized protein</fullName>
    </submittedName>
</protein>
<keyword evidence="1" id="KW-1133">Transmembrane helix</keyword>
<dbReference type="EMBL" id="JACOOH010000010">
    <property type="protein sequence ID" value="MBC5623368.1"/>
    <property type="molecule type" value="Genomic_DNA"/>
</dbReference>
<sequence length="48" mass="5685">MRNHNKVIIREVRAVIPFIVTLGVIALLTLSVHFLQDFTKIYYIYTTY</sequence>
<feature type="transmembrane region" description="Helical" evidence="1">
    <location>
        <begin position="12"/>
        <end position="35"/>
    </location>
</feature>